<dbReference type="InterPro" id="IPR036163">
    <property type="entry name" value="HMA_dom_sf"/>
</dbReference>
<evidence type="ECO:0000259" key="18">
    <source>
        <dbReference type="PROSITE" id="PS50846"/>
    </source>
</evidence>
<keyword evidence="5" id="KW-0104">Cadmium</keyword>
<keyword evidence="9 17" id="KW-0547">Nucleotide-binding</keyword>
<keyword evidence="8 17" id="KW-0479">Metal-binding</keyword>
<dbReference type="InterPro" id="IPR051014">
    <property type="entry name" value="Cation_Transport_ATPase_IB"/>
</dbReference>
<evidence type="ECO:0000256" key="16">
    <source>
        <dbReference type="ARBA" id="ARBA00049338"/>
    </source>
</evidence>
<dbReference type="PANTHER" id="PTHR48085">
    <property type="entry name" value="CADMIUM/ZINC-TRANSPORTING ATPASE HMA2-RELATED"/>
    <property type="match status" value="1"/>
</dbReference>
<dbReference type="SFLD" id="SFLDF00027">
    <property type="entry name" value="p-type_atpase"/>
    <property type="match status" value="1"/>
</dbReference>
<dbReference type="InterPro" id="IPR027256">
    <property type="entry name" value="P-typ_ATPase_IB"/>
</dbReference>
<comment type="catalytic activity">
    <reaction evidence="16">
        <text>Cd(2+)(in) + ATP + H2O = Cd(2+)(out) + ADP + phosphate + H(+)</text>
        <dbReference type="Rhea" id="RHEA:12132"/>
        <dbReference type="ChEBI" id="CHEBI:15377"/>
        <dbReference type="ChEBI" id="CHEBI:15378"/>
        <dbReference type="ChEBI" id="CHEBI:30616"/>
        <dbReference type="ChEBI" id="CHEBI:43474"/>
        <dbReference type="ChEBI" id="CHEBI:48775"/>
        <dbReference type="ChEBI" id="CHEBI:456216"/>
        <dbReference type="EC" id="7.2.2.21"/>
    </reaction>
</comment>
<gene>
    <name evidence="19" type="ORF">SAMN05421663_10310</name>
</gene>
<keyword evidence="7 17" id="KW-0812">Transmembrane</keyword>
<dbReference type="InterPro" id="IPR023298">
    <property type="entry name" value="ATPase_P-typ_TM_dom_sf"/>
</dbReference>
<dbReference type="SUPFAM" id="SSF81653">
    <property type="entry name" value="Calcium ATPase, transduction domain A"/>
    <property type="match status" value="1"/>
</dbReference>
<dbReference type="InterPro" id="IPR001757">
    <property type="entry name" value="P_typ_ATPase"/>
</dbReference>
<feature type="transmembrane region" description="Helical" evidence="17">
    <location>
        <begin position="307"/>
        <end position="327"/>
    </location>
</feature>
<evidence type="ECO:0000256" key="17">
    <source>
        <dbReference type="RuleBase" id="RU362081"/>
    </source>
</evidence>
<feature type="transmembrane region" description="Helical" evidence="17">
    <location>
        <begin position="569"/>
        <end position="591"/>
    </location>
</feature>
<dbReference type="Gene3D" id="3.40.50.1000">
    <property type="entry name" value="HAD superfamily/HAD-like"/>
    <property type="match status" value="1"/>
</dbReference>
<dbReference type="NCBIfam" id="TIGR01511">
    <property type="entry name" value="ATPase-IB1_Cu"/>
    <property type="match status" value="1"/>
</dbReference>
<feature type="transmembrane region" description="Helical" evidence="17">
    <location>
        <begin position="873"/>
        <end position="892"/>
    </location>
</feature>
<dbReference type="InterPro" id="IPR036412">
    <property type="entry name" value="HAD-like_sf"/>
</dbReference>
<evidence type="ECO:0000256" key="3">
    <source>
        <dbReference type="ARBA" id="ARBA00022448"/>
    </source>
</evidence>
<dbReference type="Gene3D" id="3.30.70.100">
    <property type="match status" value="2"/>
</dbReference>
<dbReference type="InterPro" id="IPR023214">
    <property type="entry name" value="HAD_sf"/>
</dbReference>
<proteinExistence type="inferred from homology"/>
<dbReference type="PROSITE" id="PS01229">
    <property type="entry name" value="COF_2"/>
    <property type="match status" value="1"/>
</dbReference>
<evidence type="ECO:0000256" key="2">
    <source>
        <dbReference type="ARBA" id="ARBA00006024"/>
    </source>
</evidence>
<dbReference type="GO" id="GO:0008551">
    <property type="term" value="F:P-type cadmium transporter activity"/>
    <property type="evidence" value="ECO:0007669"/>
    <property type="project" value="UniProtKB-EC"/>
</dbReference>
<keyword evidence="4 17" id="KW-1003">Cell membrane</keyword>
<reference evidence="20" key="1">
    <citation type="submission" date="2016-10" db="EMBL/GenBank/DDBJ databases">
        <authorList>
            <person name="Varghese N."/>
            <person name="Submissions S."/>
        </authorList>
    </citation>
    <scope>NUCLEOTIDE SEQUENCE [LARGE SCALE GENOMIC DNA]</scope>
    <source>
        <strain evidence="20">DSM 21620</strain>
    </source>
</reference>
<evidence type="ECO:0000256" key="10">
    <source>
        <dbReference type="ARBA" id="ARBA00022840"/>
    </source>
</evidence>
<evidence type="ECO:0000256" key="14">
    <source>
        <dbReference type="ARBA" id="ARBA00023136"/>
    </source>
</evidence>
<dbReference type="SFLD" id="SFLDS00003">
    <property type="entry name" value="Haloacid_Dehalogenase"/>
    <property type="match status" value="1"/>
</dbReference>
<dbReference type="EMBL" id="FMZB01000003">
    <property type="protein sequence ID" value="SDC57086.1"/>
    <property type="molecule type" value="Genomic_DNA"/>
</dbReference>
<dbReference type="GO" id="GO:0016887">
    <property type="term" value="F:ATP hydrolysis activity"/>
    <property type="evidence" value="ECO:0007669"/>
    <property type="project" value="InterPro"/>
</dbReference>
<feature type="transmembrane region" description="Helical" evidence="17">
    <location>
        <begin position="535"/>
        <end position="557"/>
    </location>
</feature>
<dbReference type="SUPFAM" id="SSF81665">
    <property type="entry name" value="Calcium ATPase, transmembrane domain M"/>
    <property type="match status" value="1"/>
</dbReference>
<dbReference type="PANTHER" id="PTHR48085:SF5">
    <property type="entry name" value="CADMIUM_ZINC-TRANSPORTING ATPASE HMA4-RELATED"/>
    <property type="match status" value="1"/>
</dbReference>
<dbReference type="GO" id="GO:0005524">
    <property type="term" value="F:ATP binding"/>
    <property type="evidence" value="ECO:0007669"/>
    <property type="project" value="UniProtKB-UniRule"/>
</dbReference>
<dbReference type="Pfam" id="PF00702">
    <property type="entry name" value="Hydrolase"/>
    <property type="match status" value="1"/>
</dbReference>
<dbReference type="PRINTS" id="PR00119">
    <property type="entry name" value="CATATPASE"/>
</dbReference>
<dbReference type="NCBIfam" id="TIGR01494">
    <property type="entry name" value="ATPase_P-type"/>
    <property type="match status" value="1"/>
</dbReference>
<dbReference type="InterPro" id="IPR017969">
    <property type="entry name" value="Heavy-metal-associated_CS"/>
</dbReference>
<evidence type="ECO:0000256" key="13">
    <source>
        <dbReference type="ARBA" id="ARBA00023065"/>
    </source>
</evidence>
<evidence type="ECO:0000256" key="7">
    <source>
        <dbReference type="ARBA" id="ARBA00022692"/>
    </source>
</evidence>
<evidence type="ECO:0000256" key="5">
    <source>
        <dbReference type="ARBA" id="ARBA00022539"/>
    </source>
</evidence>
<dbReference type="InterPro" id="IPR018303">
    <property type="entry name" value="ATPase_P-typ_P_site"/>
</dbReference>
<dbReference type="EC" id="7.2.2.21" evidence="15"/>
<dbReference type="CDD" id="cd00371">
    <property type="entry name" value="HMA"/>
    <property type="match status" value="2"/>
</dbReference>
<dbReference type="SUPFAM" id="SSF56784">
    <property type="entry name" value="HAD-like"/>
    <property type="match status" value="1"/>
</dbReference>
<dbReference type="InterPro" id="IPR023299">
    <property type="entry name" value="ATPase_P-typ_cyto_dom_N"/>
</dbReference>
<dbReference type="NCBIfam" id="TIGR01512">
    <property type="entry name" value="ATPase-IB2_Cd"/>
    <property type="match status" value="1"/>
</dbReference>
<keyword evidence="3" id="KW-0813">Transport</keyword>
<evidence type="ECO:0000313" key="20">
    <source>
        <dbReference type="Proteomes" id="UP000198666"/>
    </source>
</evidence>
<keyword evidence="11" id="KW-1278">Translocase</keyword>
<dbReference type="PROSITE" id="PS01047">
    <property type="entry name" value="HMA_1"/>
    <property type="match status" value="2"/>
</dbReference>
<evidence type="ECO:0000256" key="8">
    <source>
        <dbReference type="ARBA" id="ARBA00022723"/>
    </source>
</evidence>
<feature type="domain" description="HMA" evidence="18">
    <location>
        <begin position="156"/>
        <end position="221"/>
    </location>
</feature>
<comment type="subcellular location">
    <subcellularLocation>
        <location evidence="1">Cell membrane</location>
        <topology evidence="1">Multi-pass membrane protein</topology>
    </subcellularLocation>
</comment>
<keyword evidence="13" id="KW-0406">Ion transport</keyword>
<evidence type="ECO:0000256" key="1">
    <source>
        <dbReference type="ARBA" id="ARBA00004651"/>
    </source>
</evidence>
<evidence type="ECO:0000313" key="19">
    <source>
        <dbReference type="EMBL" id="SDC57086.1"/>
    </source>
</evidence>
<dbReference type="InterPro" id="IPR008250">
    <property type="entry name" value="ATPase_P-typ_transduc_dom_A_sf"/>
</dbReference>
<accession>A0A1G6MQ16</accession>
<comment type="similarity">
    <text evidence="2 17">Belongs to the cation transport ATPase (P-type) (TC 3.A.3) family. Type IB subfamily.</text>
</comment>
<dbReference type="InterPro" id="IPR006121">
    <property type="entry name" value="HMA_dom"/>
</dbReference>
<protein>
    <recommendedName>
        <fullName evidence="15">Cd(2+)-exporting ATPase</fullName>
        <ecNumber evidence="15">7.2.2.21</ecNumber>
    </recommendedName>
</protein>
<sequence length="919" mass="97732">MTNQSKKSSCCQGAVQNQNNCCSTNMQVAATSTASHANSTSEGINNTVTVAVKNEKKEDCCSADDPDESDRGNCCPSGGIGTDEAPCCSSSKTQTETSCCSPIEVATSEISCCINSTVKDLDTLSKTDTLAGSNCYTADTCKSTAAAQHKALSNSPIMTYNVSGMDCGACAKTIEKAVRMLPGVQSVKVQFSTGKMKVAAKEASQLTIIPKTVSKLGYSAVELPGNGETYVVEGMDCGACAKTIENHLRKIPEVKHIEVNFSTGKMQIDHEADKETIIREVQKAGYKAELSSKRNPSDPEEKKSFDFGSISVAGSGILLVLGFGLSYTEIPSLVSVLLYALVMVICGYKPLKSAYYAVKSGSLDMNVLMSVAAIGAAIIGEWLEGAVVVWLFSLGAMLQMRSVNRTRHSIKELMDLAPPEAWVRKGGDLIKVAVEEVKLGDTIVVKAGDRIPLDGEVIKGESSVNQASITGESIPVDKTVNDNVFAGTVNENGTLEINVTKLVEDTTIAKIIEMVEEAQGKQAPTQAFIDRFTSIYTPVVFVLALLVIAVPPFFGFGTRSEWVYRGLELLVIACPCALVISTPVAIVAAIGNAAKNGVLIKGGTSLEIAGKISAIAFDKTGTITEGKPKVTDIRVCSGSQESLLEIAKTLEAYSNHPIANSIVAYADELNIHQLEGDKFQSIAGKGVSALIDGRTYFAGNVKLFNDLKVTIPPVIGDIQEQAKTIVIVGSRQAILGVICVEDTIRHITVKAIQQLEADGLKEMVMLTGDNEKTAALMAKKSKVNRYFANLLPEDKVTSIKKLQQEGYKTAMVGDGINDAPALATADLGIAMGGAGTDTAIETADIVLMADNLEKLPFTIKLSKKAITIIKQNIWFSILIKAAALVLIVPGWLTLWLAVLSDTGAAILVILSSLRLFKMK</sequence>
<keyword evidence="20" id="KW-1185">Reference proteome</keyword>
<dbReference type="GO" id="GO:0046872">
    <property type="term" value="F:metal ion binding"/>
    <property type="evidence" value="ECO:0007669"/>
    <property type="project" value="UniProtKB-KW"/>
</dbReference>
<organism evidence="19 20">
    <name type="scientific">Terribacillus halophilus</name>
    <dbReference type="NCBI Taxonomy" id="361279"/>
    <lineage>
        <taxon>Bacteria</taxon>
        <taxon>Bacillati</taxon>
        <taxon>Bacillota</taxon>
        <taxon>Bacilli</taxon>
        <taxon>Bacillales</taxon>
        <taxon>Bacillaceae</taxon>
        <taxon>Terribacillus</taxon>
    </lineage>
</organism>
<name>A0A1G6MQ16_9BACI</name>
<dbReference type="Gene3D" id="2.70.150.10">
    <property type="entry name" value="Calcium-transporting ATPase, cytoplasmic transduction domain A"/>
    <property type="match status" value="1"/>
</dbReference>
<dbReference type="InterPro" id="IPR044492">
    <property type="entry name" value="P_typ_ATPase_HD_dom"/>
</dbReference>
<dbReference type="Pfam" id="PF00403">
    <property type="entry name" value="HMA"/>
    <property type="match status" value="2"/>
</dbReference>
<dbReference type="Gene3D" id="3.40.1110.10">
    <property type="entry name" value="Calcium-transporting ATPase, cytoplasmic domain N"/>
    <property type="match status" value="1"/>
</dbReference>
<dbReference type="FunFam" id="2.70.150.10:FF:000002">
    <property type="entry name" value="Copper-transporting ATPase 1, putative"/>
    <property type="match status" value="1"/>
</dbReference>
<evidence type="ECO:0000256" key="15">
    <source>
        <dbReference type="ARBA" id="ARBA00039103"/>
    </source>
</evidence>
<dbReference type="PROSITE" id="PS00154">
    <property type="entry name" value="ATPASE_E1_E2"/>
    <property type="match status" value="1"/>
</dbReference>
<feature type="transmembrane region" description="Helical" evidence="17">
    <location>
        <begin position="333"/>
        <end position="351"/>
    </location>
</feature>
<evidence type="ECO:0000256" key="9">
    <source>
        <dbReference type="ARBA" id="ARBA00022741"/>
    </source>
</evidence>
<dbReference type="GO" id="GO:0005886">
    <property type="term" value="C:plasma membrane"/>
    <property type="evidence" value="ECO:0007669"/>
    <property type="project" value="UniProtKB-SubCell"/>
</dbReference>
<dbReference type="NCBIfam" id="TIGR01525">
    <property type="entry name" value="ATPase-IB_hvy"/>
    <property type="match status" value="1"/>
</dbReference>
<dbReference type="InterPro" id="IPR059000">
    <property type="entry name" value="ATPase_P-type_domA"/>
</dbReference>
<dbReference type="STRING" id="361279.SAMN05421663_10310"/>
<keyword evidence="10 17" id="KW-0067">ATP-binding</keyword>
<feature type="domain" description="HMA" evidence="18">
    <location>
        <begin position="226"/>
        <end position="289"/>
    </location>
</feature>
<keyword evidence="12 17" id="KW-1133">Transmembrane helix</keyword>
<evidence type="ECO:0000256" key="4">
    <source>
        <dbReference type="ARBA" id="ARBA00022475"/>
    </source>
</evidence>
<dbReference type="Pfam" id="PF00122">
    <property type="entry name" value="E1-E2_ATPase"/>
    <property type="match status" value="1"/>
</dbReference>
<dbReference type="SFLD" id="SFLDG00002">
    <property type="entry name" value="C1.7:_P-type_atpase_like"/>
    <property type="match status" value="1"/>
</dbReference>
<dbReference type="Proteomes" id="UP000198666">
    <property type="component" value="Unassembled WGS sequence"/>
</dbReference>
<dbReference type="SUPFAM" id="SSF55008">
    <property type="entry name" value="HMA, heavy metal-associated domain"/>
    <property type="match status" value="2"/>
</dbReference>
<dbReference type="PROSITE" id="PS50846">
    <property type="entry name" value="HMA_2"/>
    <property type="match status" value="2"/>
</dbReference>
<evidence type="ECO:0000256" key="11">
    <source>
        <dbReference type="ARBA" id="ARBA00022967"/>
    </source>
</evidence>
<dbReference type="AlphaFoldDB" id="A0A1G6MQ16"/>
<feature type="transmembrane region" description="Helical" evidence="17">
    <location>
        <begin position="898"/>
        <end position="916"/>
    </location>
</feature>
<dbReference type="PRINTS" id="PR00941">
    <property type="entry name" value="CDATPASE"/>
</dbReference>
<keyword evidence="6" id="KW-0597">Phosphoprotein</keyword>
<evidence type="ECO:0000256" key="6">
    <source>
        <dbReference type="ARBA" id="ARBA00022553"/>
    </source>
</evidence>
<evidence type="ECO:0000256" key="12">
    <source>
        <dbReference type="ARBA" id="ARBA00022989"/>
    </source>
</evidence>
<keyword evidence="14 17" id="KW-0472">Membrane</keyword>